<dbReference type="Pfam" id="PF01569">
    <property type="entry name" value="PAP2"/>
    <property type="match status" value="1"/>
</dbReference>
<dbReference type="SUPFAM" id="SSF48317">
    <property type="entry name" value="Acid phosphatase/Vanadium-dependent haloperoxidase"/>
    <property type="match status" value="1"/>
</dbReference>
<evidence type="ECO:0000313" key="4">
    <source>
        <dbReference type="EMBL" id="MBW8482745.1"/>
    </source>
</evidence>
<feature type="compositionally biased region" description="Low complexity" evidence="1">
    <location>
        <begin position="11"/>
        <end position="32"/>
    </location>
</feature>
<feature type="region of interest" description="Disordered" evidence="1">
    <location>
        <begin position="1"/>
        <end position="32"/>
    </location>
</feature>
<keyword evidence="2" id="KW-0472">Membrane</keyword>
<dbReference type="Gene3D" id="1.20.144.10">
    <property type="entry name" value="Phosphatidic acid phosphatase type 2/haloperoxidase"/>
    <property type="match status" value="1"/>
</dbReference>
<dbReference type="RefSeq" id="WP_220165487.1">
    <property type="nucleotide sequence ID" value="NZ_JAIBOA010000005.1"/>
</dbReference>
<dbReference type="SMART" id="SM00014">
    <property type="entry name" value="acidPPc"/>
    <property type="match status" value="1"/>
</dbReference>
<feature type="domain" description="Phosphatidic acid phosphatase type 2/haloperoxidase" evidence="3">
    <location>
        <begin position="134"/>
        <end position="240"/>
    </location>
</feature>
<feature type="transmembrane region" description="Helical" evidence="2">
    <location>
        <begin position="174"/>
        <end position="194"/>
    </location>
</feature>
<feature type="transmembrane region" description="Helical" evidence="2">
    <location>
        <begin position="98"/>
        <end position="124"/>
    </location>
</feature>
<accession>A0ABS7FRZ6</accession>
<keyword evidence="2" id="KW-0812">Transmembrane</keyword>
<feature type="transmembrane region" description="Helical" evidence="2">
    <location>
        <begin position="201"/>
        <end position="220"/>
    </location>
</feature>
<sequence length="256" mass="26281">MQGRRTGGGRPPATTTDASATTSATTDASATGDATAIVTTSATAGATARRGAARGLAVAAAVVAVATTADVLAGGPLRHLDTWLFADGLPPRTGPWHWFWRTLVNAGQYWLVGTLTALAVLAAARRARDVWTAVRGGLWLLSTEIIVRGAQIAFGRTPPRTGHDLLFQDGYLSYPSGHAANAAACWLVITALTGAARRWRIAAHALAATVAVAVVALGYHWATDALAGWALGTLLGTAGRALIPARTPPAPTAPAR</sequence>
<dbReference type="Proteomes" id="UP000774570">
    <property type="component" value="Unassembled WGS sequence"/>
</dbReference>
<gene>
    <name evidence="4" type="ORF">K1Y72_10230</name>
</gene>
<evidence type="ECO:0000313" key="5">
    <source>
        <dbReference type="Proteomes" id="UP000774570"/>
    </source>
</evidence>
<evidence type="ECO:0000256" key="1">
    <source>
        <dbReference type="SAM" id="MobiDB-lite"/>
    </source>
</evidence>
<dbReference type="InterPro" id="IPR036938">
    <property type="entry name" value="PAP2/HPO_sf"/>
</dbReference>
<evidence type="ECO:0000259" key="3">
    <source>
        <dbReference type="SMART" id="SM00014"/>
    </source>
</evidence>
<name>A0ABS7FRZ6_9ACTN</name>
<keyword evidence="5" id="KW-1185">Reference proteome</keyword>
<reference evidence="4 5" key="1">
    <citation type="submission" date="2021-07" db="EMBL/GenBank/DDBJ databases">
        <title>Actinomadura sp. PM05-2 isolated from lichen.</title>
        <authorList>
            <person name="Somphong A."/>
            <person name="Phongsopitanun W."/>
            <person name="Tanasupawat S."/>
            <person name="Peongsungnone V."/>
        </authorList>
    </citation>
    <scope>NUCLEOTIDE SEQUENCE [LARGE SCALE GENOMIC DNA]</scope>
    <source>
        <strain evidence="4 5">PM05-2</strain>
    </source>
</reference>
<comment type="caution">
    <text evidence="4">The sequence shown here is derived from an EMBL/GenBank/DDBJ whole genome shotgun (WGS) entry which is preliminary data.</text>
</comment>
<feature type="transmembrane region" description="Helical" evidence="2">
    <location>
        <begin position="56"/>
        <end position="78"/>
    </location>
</feature>
<dbReference type="InterPro" id="IPR000326">
    <property type="entry name" value="PAP2/HPO"/>
</dbReference>
<proteinExistence type="predicted"/>
<protein>
    <submittedName>
        <fullName evidence="4">Phosphatase PAP2 family protein</fullName>
    </submittedName>
</protein>
<organism evidence="4 5">
    <name type="scientific">Actinomadura parmotrematis</name>
    <dbReference type="NCBI Taxonomy" id="2864039"/>
    <lineage>
        <taxon>Bacteria</taxon>
        <taxon>Bacillati</taxon>
        <taxon>Actinomycetota</taxon>
        <taxon>Actinomycetes</taxon>
        <taxon>Streptosporangiales</taxon>
        <taxon>Thermomonosporaceae</taxon>
        <taxon>Actinomadura</taxon>
    </lineage>
</organism>
<dbReference type="EMBL" id="JAIBOA010000005">
    <property type="protein sequence ID" value="MBW8482745.1"/>
    <property type="molecule type" value="Genomic_DNA"/>
</dbReference>
<feature type="compositionally biased region" description="Gly residues" evidence="1">
    <location>
        <begin position="1"/>
        <end position="10"/>
    </location>
</feature>
<evidence type="ECO:0000256" key="2">
    <source>
        <dbReference type="SAM" id="Phobius"/>
    </source>
</evidence>
<feature type="transmembrane region" description="Helical" evidence="2">
    <location>
        <begin position="136"/>
        <end position="154"/>
    </location>
</feature>
<keyword evidence="2" id="KW-1133">Transmembrane helix</keyword>